<evidence type="ECO:0000256" key="9">
    <source>
        <dbReference type="SAM" id="Coils"/>
    </source>
</evidence>
<evidence type="ECO:0000256" key="5">
    <source>
        <dbReference type="ARBA" id="ARBA00022833"/>
    </source>
</evidence>
<feature type="coiled-coil region" evidence="9">
    <location>
        <begin position="460"/>
        <end position="508"/>
    </location>
</feature>
<dbReference type="Gene3D" id="1.10.287.510">
    <property type="entry name" value="Helix hairpin bin"/>
    <property type="match status" value="1"/>
</dbReference>
<dbReference type="Gene3D" id="3.40.50.300">
    <property type="entry name" value="P-loop containing nucleotide triphosphate hydrolases"/>
    <property type="match status" value="2"/>
</dbReference>
<keyword evidence="3" id="KW-0227">DNA damage</keyword>
<dbReference type="InterPro" id="IPR027417">
    <property type="entry name" value="P-loop_NTPase"/>
</dbReference>
<keyword evidence="2" id="KW-0547">Nucleotide-binding</keyword>
<dbReference type="SUPFAM" id="SSF52540">
    <property type="entry name" value="P-loop containing nucleoside triphosphate hydrolases"/>
    <property type="match status" value="1"/>
</dbReference>
<feature type="domain" description="Rad50/SbcC-type AAA" evidence="11">
    <location>
        <begin position="4"/>
        <end position="247"/>
    </location>
</feature>
<accession>T0ZS85</accession>
<dbReference type="SUPFAM" id="SSF75712">
    <property type="entry name" value="Rad50 coiled-coil Zn hook"/>
    <property type="match status" value="1"/>
</dbReference>
<evidence type="ECO:0000256" key="8">
    <source>
        <dbReference type="ARBA" id="ARBA00023204"/>
    </source>
</evidence>
<evidence type="ECO:0000259" key="10">
    <source>
        <dbReference type="Pfam" id="PF04423"/>
    </source>
</evidence>
<dbReference type="EMBL" id="AUZZ01006088">
    <property type="protein sequence ID" value="EQD47402.1"/>
    <property type="molecule type" value="Genomic_DNA"/>
</dbReference>
<keyword evidence="4" id="KW-0378">Hydrolase</keyword>
<feature type="domain" description="Zinc-hook" evidence="10">
    <location>
        <begin position="373"/>
        <end position="418"/>
    </location>
</feature>
<proteinExistence type="predicted"/>
<gene>
    <name evidence="12" type="ORF">B2A_08453</name>
</gene>
<evidence type="ECO:0000256" key="6">
    <source>
        <dbReference type="ARBA" id="ARBA00022840"/>
    </source>
</evidence>
<dbReference type="GO" id="GO:0046872">
    <property type="term" value="F:metal ion binding"/>
    <property type="evidence" value="ECO:0007669"/>
    <property type="project" value="UniProtKB-KW"/>
</dbReference>
<keyword evidence="6" id="KW-0067">ATP-binding</keyword>
<keyword evidence="1" id="KW-0479">Metal-binding</keyword>
<evidence type="ECO:0000313" key="12">
    <source>
        <dbReference type="EMBL" id="EQD47402.1"/>
    </source>
</evidence>
<dbReference type="PANTHER" id="PTHR32114:SF2">
    <property type="entry name" value="ABC TRANSPORTER ABCH.3"/>
    <property type="match status" value="1"/>
</dbReference>
<evidence type="ECO:0000256" key="7">
    <source>
        <dbReference type="ARBA" id="ARBA00023054"/>
    </source>
</evidence>
<dbReference type="AlphaFoldDB" id="T0ZS85"/>
<evidence type="ECO:0000256" key="3">
    <source>
        <dbReference type="ARBA" id="ARBA00022763"/>
    </source>
</evidence>
<keyword evidence="8" id="KW-0234">DNA repair</keyword>
<reference evidence="12" key="2">
    <citation type="journal article" date="2014" name="ISME J.">
        <title>Microbial stratification in low pH oxic and suboxic macroscopic growths along an acid mine drainage.</title>
        <authorList>
            <person name="Mendez-Garcia C."/>
            <person name="Mesa V."/>
            <person name="Sprenger R.R."/>
            <person name="Richter M."/>
            <person name="Diez M.S."/>
            <person name="Solano J."/>
            <person name="Bargiela R."/>
            <person name="Golyshina O.V."/>
            <person name="Manteca A."/>
            <person name="Ramos J.L."/>
            <person name="Gallego J.R."/>
            <person name="Llorente I."/>
            <person name="Martins Dos Santos V.A."/>
            <person name="Jensen O.N."/>
            <person name="Pelaez A.I."/>
            <person name="Sanchez J."/>
            <person name="Ferrer M."/>
        </authorList>
    </citation>
    <scope>NUCLEOTIDE SEQUENCE</scope>
</reference>
<evidence type="ECO:0000256" key="4">
    <source>
        <dbReference type="ARBA" id="ARBA00022801"/>
    </source>
</evidence>
<dbReference type="Pfam" id="PF13476">
    <property type="entry name" value="AAA_23"/>
    <property type="match status" value="1"/>
</dbReference>
<name>T0ZS85_9ZZZZ</name>
<sequence>MIKSIELINWKTHKNTVIDFQRGVNVIVGIMGAGKSSVMDAISYALFGTFPALAHKRVSLGNMIMNRPSEESHAEIRLTFDADGDNYNVVRKISAKQGSEARIEKNGSYLQAQSERVTETVEELLRLDYDTFSRAVYSEQNGLEYFLDLSKSERKRSIDEMLGLDHFSAAEENATSYINSVRSLIEGEENALAQIDIKQFKDQMDALLNERVDVAKRRDDLSKKAGELGKTAKDMKTKLDALKGEMEKKRNLMEKRTTISARNAALNGEIKKIDALGIAKEEVEKRLKEAKDNADSMAKALEALRKEESDAVRSASSLEANIKTLKKKASDKKAIEDAIRGMDESKLKMEIERCNEDLEKFRNGIAEKRTGIAEGKRWLSELSKHLSKCPLCERELSPDMRQSLLESKEAAVKALETELSGMLSDAKILDGKAKAAKDAMDRLALERSRLKDFMSVDSDLAKLSEELDAASAKRLDAENRYKKKVEDNNRAVEALNSAKLDMDKVRRKEDYAKEVKANSIDLKGIDERLSKMDVDDKAIYSMQDSLTKVSSELSEVNSKVGSDEAYINKLDAQISEKRKQLEDFGRIETRIKARRSLLANLNKFKMALIDTEAMLRSKLISSVNSLMQSVWSELYPYGDYTAIRLTAKKDDYLLEARVDMNGDEIWLGIDSVASGGERSLSCLAMRIAMSMVIVPNLRWIILDEPTHNVDSNGIDRLIDMLGNSLPKVVDQVFIITHDESMKQISGAKVYMLDRDKDVHGNTVASVI</sequence>
<dbReference type="InterPro" id="IPR013134">
    <property type="entry name" value="Zn_hook_RAD50"/>
</dbReference>
<protein>
    <submittedName>
        <fullName evidence="12">SMC domain protein</fullName>
    </submittedName>
</protein>
<dbReference type="PANTHER" id="PTHR32114">
    <property type="entry name" value="ABC TRANSPORTER ABCH.3"/>
    <property type="match status" value="1"/>
</dbReference>
<feature type="coiled-coil region" evidence="9">
    <location>
        <begin position="190"/>
        <end position="335"/>
    </location>
</feature>
<keyword evidence="5" id="KW-0862">Zinc</keyword>
<reference evidence="12" key="1">
    <citation type="submission" date="2013-08" db="EMBL/GenBank/DDBJ databases">
        <authorList>
            <person name="Mendez C."/>
            <person name="Richter M."/>
            <person name="Ferrer M."/>
            <person name="Sanchez J."/>
        </authorList>
    </citation>
    <scope>NUCLEOTIDE SEQUENCE</scope>
</reference>
<comment type="caution">
    <text evidence="12">The sequence shown here is derived from an EMBL/GenBank/DDBJ whole genome shotgun (WGS) entry which is preliminary data.</text>
</comment>
<evidence type="ECO:0000256" key="1">
    <source>
        <dbReference type="ARBA" id="ARBA00022723"/>
    </source>
</evidence>
<dbReference type="InterPro" id="IPR038729">
    <property type="entry name" value="Rad50/SbcC_AAA"/>
</dbReference>
<keyword evidence="7 9" id="KW-0175">Coiled coil</keyword>
<evidence type="ECO:0000259" key="11">
    <source>
        <dbReference type="Pfam" id="PF13476"/>
    </source>
</evidence>
<dbReference type="Pfam" id="PF04423">
    <property type="entry name" value="Rad50_zn_hook"/>
    <property type="match status" value="1"/>
</dbReference>
<dbReference type="GO" id="GO:0005524">
    <property type="term" value="F:ATP binding"/>
    <property type="evidence" value="ECO:0007669"/>
    <property type="project" value="UniProtKB-KW"/>
</dbReference>
<evidence type="ECO:0000256" key="2">
    <source>
        <dbReference type="ARBA" id="ARBA00022741"/>
    </source>
</evidence>
<organism evidence="12">
    <name type="scientific">mine drainage metagenome</name>
    <dbReference type="NCBI Taxonomy" id="410659"/>
    <lineage>
        <taxon>unclassified sequences</taxon>
        <taxon>metagenomes</taxon>
        <taxon>ecological metagenomes</taxon>
    </lineage>
</organism>